<evidence type="ECO:0000313" key="2">
    <source>
        <dbReference type="Proteomes" id="UP000297853"/>
    </source>
</evidence>
<dbReference type="Proteomes" id="UP000297853">
    <property type="component" value="Unassembled WGS sequence"/>
</dbReference>
<reference evidence="1 2" key="1">
    <citation type="submission" date="2019-03" db="EMBL/GenBank/DDBJ databases">
        <title>Genomics of glacier-inhabiting Cryobacterium strains.</title>
        <authorList>
            <person name="Liu Q."/>
            <person name="Xin Y.-H."/>
        </authorList>
    </citation>
    <scope>NUCLEOTIDE SEQUENCE [LARGE SCALE GENOMIC DNA]</scope>
    <source>
        <strain evidence="1 2">TMT1-23-1</strain>
    </source>
</reference>
<dbReference type="EMBL" id="SOGQ01000034">
    <property type="protein sequence ID" value="TFD01034.1"/>
    <property type="molecule type" value="Genomic_DNA"/>
</dbReference>
<accession>A0ABY2J7V7</accession>
<dbReference type="NCBIfam" id="TIGR03816">
    <property type="entry name" value="tadE_like_DECH"/>
    <property type="match status" value="1"/>
</dbReference>
<dbReference type="InterPro" id="IPR021202">
    <property type="entry name" value="Rv3654c-like"/>
</dbReference>
<keyword evidence="2" id="KW-1185">Reference proteome</keyword>
<evidence type="ECO:0008006" key="3">
    <source>
        <dbReference type="Google" id="ProtNLM"/>
    </source>
</evidence>
<protein>
    <recommendedName>
        <fullName evidence="3">Helicase</fullName>
    </recommendedName>
</protein>
<gene>
    <name evidence="1" type="ORF">E3T28_07930</name>
</gene>
<proteinExistence type="predicted"/>
<comment type="caution">
    <text evidence="1">The sequence shown here is derived from an EMBL/GenBank/DDBJ whole genome shotgun (WGS) entry which is preliminary data.</text>
</comment>
<sequence length="106" mass="9933">MLGVLGAVVLLTAVLLPLFAALAVGQMVQGAADAAALAAADTASGAVAGVPCAAAAEAAKLNGASVTVCTVEGLISSVTAMRGYLGFELVAQARAGPPDSPGGPAG</sequence>
<name>A0ABY2J7V7_9MICO</name>
<organism evidence="1 2">
    <name type="scientific">Cryobacterium sinapicolor</name>
    <dbReference type="NCBI Taxonomy" id="1259236"/>
    <lineage>
        <taxon>Bacteria</taxon>
        <taxon>Bacillati</taxon>
        <taxon>Actinomycetota</taxon>
        <taxon>Actinomycetes</taxon>
        <taxon>Micrococcales</taxon>
        <taxon>Microbacteriaceae</taxon>
        <taxon>Cryobacterium</taxon>
    </lineage>
</organism>
<evidence type="ECO:0000313" key="1">
    <source>
        <dbReference type="EMBL" id="TFD01034.1"/>
    </source>
</evidence>